<evidence type="ECO:0000259" key="3">
    <source>
        <dbReference type="Pfam" id="PF06791"/>
    </source>
</evidence>
<sequence length="660" mass="68519">MADTDSGGLLVQIGVTQARMERELAKVVKQMADAAKKGEDAFNGANDNIGKGANKAFGALGNGANKATGALKNTSFATANLGSQLNDIGVQLAGGQSPFLIMLQQGTQISQLFNQTGGSIRGFGSILASAVTSVLNPFSLLTFAIIGVGGAAVQYFADMVSGGEDANKVIEDQQKLVAAVAKEWGTAVPALQAYVDTLANAKDAADLIAAGDVLKNNYWALARKEIDDVNVSFVALMQDLRSAGESAETIKVINDAFQTLREKIEAGKATTADMDAVTKALASTVYSEGIPSFLDFGTAVSDFTQTLAGAAAQATKVQEEVLKALSTGKNGPKLGTLSPLFSDNGQFRSQEDFIPSGDTPTPGQDPRRDESLNRDDVYGRPKKSGSSRGANAYKDEVASIKERTAVLRESTAAQAAINPLVDDYGFAAAKAAAEQRLLADAQRAGMTITPQLRDQMSQLATEYASATAEAKQLSESQREIQRNAEEWVNLEKDVLGGFITDLTKGKSAADALADALGKIGNKLLDMALDEGLSIGGTGSGGSGFFSSLLSGFGKIFGYASGTANTGGKRGQPAGIVHGQEAVIPLPAGGKVPVTISAPSASDMAGKAVNTTVEINIPIDATGADAAGLARVEREVRDLKRSLPGTIVATVNDGTRRRLIK</sequence>
<name>A0A4V2V9X0_RHISU</name>
<dbReference type="Pfam" id="PF06791">
    <property type="entry name" value="TMP_2"/>
    <property type="match status" value="1"/>
</dbReference>
<protein>
    <submittedName>
        <fullName evidence="4">Tail length tape measure protein</fullName>
    </submittedName>
</protein>
<dbReference type="EMBL" id="SMBH01000002">
    <property type="protein sequence ID" value="TCU18805.1"/>
    <property type="molecule type" value="Genomic_DNA"/>
</dbReference>
<evidence type="ECO:0000313" key="4">
    <source>
        <dbReference type="EMBL" id="TCU18805.1"/>
    </source>
</evidence>
<evidence type="ECO:0000313" key="5">
    <source>
        <dbReference type="Proteomes" id="UP000294576"/>
    </source>
</evidence>
<proteinExistence type="predicted"/>
<dbReference type="RefSeq" id="WP_132559121.1">
    <property type="nucleotide sequence ID" value="NZ_SMBH01000002.1"/>
</dbReference>
<keyword evidence="1" id="KW-0175">Coiled coil</keyword>
<evidence type="ECO:0000256" key="2">
    <source>
        <dbReference type="SAM" id="MobiDB-lite"/>
    </source>
</evidence>
<accession>A0A4V2V9X0</accession>
<feature type="domain" description="Bacteriophage tail tape measure N-terminal" evidence="3">
    <location>
        <begin position="64"/>
        <end position="203"/>
    </location>
</feature>
<organism evidence="4 5">
    <name type="scientific">Rhizobium sullae</name>
    <name type="common">Rhizobium hedysari</name>
    <dbReference type="NCBI Taxonomy" id="50338"/>
    <lineage>
        <taxon>Bacteria</taxon>
        <taxon>Pseudomonadati</taxon>
        <taxon>Pseudomonadota</taxon>
        <taxon>Alphaproteobacteria</taxon>
        <taxon>Hyphomicrobiales</taxon>
        <taxon>Rhizobiaceae</taxon>
        <taxon>Rhizobium/Agrobacterium group</taxon>
        <taxon>Rhizobium</taxon>
    </lineage>
</organism>
<feature type="coiled-coil region" evidence="1">
    <location>
        <begin position="456"/>
        <end position="483"/>
    </location>
</feature>
<evidence type="ECO:0000256" key="1">
    <source>
        <dbReference type="SAM" id="Coils"/>
    </source>
</evidence>
<feature type="compositionally biased region" description="Basic and acidic residues" evidence="2">
    <location>
        <begin position="365"/>
        <end position="379"/>
    </location>
</feature>
<gene>
    <name evidence="4" type="ORF">EV132_10232</name>
</gene>
<feature type="region of interest" description="Disordered" evidence="2">
    <location>
        <begin position="347"/>
        <end position="395"/>
    </location>
</feature>
<comment type="caution">
    <text evidence="4">The sequence shown here is derived from an EMBL/GenBank/DDBJ whole genome shotgun (WGS) entry which is preliminary data.</text>
</comment>
<dbReference type="AlphaFoldDB" id="A0A4V2V9X0"/>
<reference evidence="4 5" key="1">
    <citation type="submission" date="2019-03" db="EMBL/GenBank/DDBJ databases">
        <title>Genomic Encyclopedia of Type Strains, Phase IV (KMG-V): Genome sequencing to study the core and pangenomes of soil and plant-associated prokaryotes.</title>
        <authorList>
            <person name="Whitman W."/>
        </authorList>
    </citation>
    <scope>NUCLEOTIDE SEQUENCE [LARGE SCALE GENOMIC DNA]</scope>
    <source>
        <strain evidence="4 5">Hc14</strain>
    </source>
</reference>
<dbReference type="InterPro" id="IPR009628">
    <property type="entry name" value="Phage_tape_measure_N"/>
</dbReference>
<dbReference type="Proteomes" id="UP000294576">
    <property type="component" value="Unassembled WGS sequence"/>
</dbReference>